<dbReference type="SUPFAM" id="SSF55781">
    <property type="entry name" value="GAF domain-like"/>
    <property type="match status" value="1"/>
</dbReference>
<protein>
    <recommendedName>
        <fullName evidence="5">ANTAR domain-containing protein</fullName>
    </recommendedName>
</protein>
<dbReference type="PATRIC" id="fig|1003195.29.peg.1980"/>
<dbReference type="eggNOG" id="COG3707">
    <property type="taxonomic scope" value="Bacteria"/>
</dbReference>
<accession>G8WWD5</accession>
<evidence type="ECO:0000256" key="2">
    <source>
        <dbReference type="ARBA" id="ARBA00022777"/>
    </source>
</evidence>
<evidence type="ECO:0000256" key="4">
    <source>
        <dbReference type="ARBA" id="ARBA00023163"/>
    </source>
</evidence>
<dbReference type="InterPro" id="IPR011006">
    <property type="entry name" value="CheY-like_superfamily"/>
</dbReference>
<keyword evidence="2" id="KW-0418">Kinase</keyword>
<dbReference type="InterPro" id="IPR029016">
    <property type="entry name" value="GAF-like_dom_sf"/>
</dbReference>
<dbReference type="AlphaFoldDB" id="G8WWD5"/>
<dbReference type="RefSeq" id="WP_014627748.1">
    <property type="nucleotide sequence ID" value="NC_016111.1"/>
</dbReference>
<dbReference type="Pfam" id="PF03861">
    <property type="entry name" value="ANTAR"/>
    <property type="match status" value="1"/>
</dbReference>
<dbReference type="SUPFAM" id="SSF52172">
    <property type="entry name" value="CheY-like"/>
    <property type="match status" value="1"/>
</dbReference>
<dbReference type="InterPro" id="IPR012074">
    <property type="entry name" value="GAF_ANTAR"/>
</dbReference>
<keyword evidence="1" id="KW-0808">Transferase</keyword>
<keyword evidence="4" id="KW-0804">Transcription</keyword>
<dbReference type="PIRSF" id="PIRSF036625">
    <property type="entry name" value="GAF_ANTAR"/>
    <property type="match status" value="1"/>
</dbReference>
<dbReference type="PROSITE" id="PS50921">
    <property type="entry name" value="ANTAR"/>
    <property type="match status" value="1"/>
</dbReference>
<keyword evidence="3" id="KW-0805">Transcription regulation</keyword>
<dbReference type="GO" id="GO:0016301">
    <property type="term" value="F:kinase activity"/>
    <property type="evidence" value="ECO:0007669"/>
    <property type="project" value="UniProtKB-KW"/>
</dbReference>
<gene>
    <name evidence="6" type="ordered locus">SCATT_19710</name>
</gene>
<proteinExistence type="predicted"/>
<organism evidence="6 7">
    <name type="scientific">Streptantibioticus cattleyicolor (strain ATCC 35852 / DSM 46488 / JCM 4925 / NBRC 14057 / NRRL 8057)</name>
    <name type="common">Streptomyces cattleya</name>
    <dbReference type="NCBI Taxonomy" id="1003195"/>
    <lineage>
        <taxon>Bacteria</taxon>
        <taxon>Bacillati</taxon>
        <taxon>Actinomycetota</taxon>
        <taxon>Actinomycetes</taxon>
        <taxon>Kitasatosporales</taxon>
        <taxon>Streptomycetaceae</taxon>
        <taxon>Streptantibioticus</taxon>
    </lineage>
</organism>
<dbReference type="Gene3D" id="3.30.450.40">
    <property type="match status" value="1"/>
</dbReference>
<dbReference type="SMART" id="SM00065">
    <property type="entry name" value="GAF"/>
    <property type="match status" value="1"/>
</dbReference>
<evidence type="ECO:0000256" key="1">
    <source>
        <dbReference type="ARBA" id="ARBA00022679"/>
    </source>
</evidence>
<dbReference type="InterPro" id="IPR036388">
    <property type="entry name" value="WH-like_DNA-bd_sf"/>
</dbReference>
<dbReference type="GO" id="GO:0003723">
    <property type="term" value="F:RNA binding"/>
    <property type="evidence" value="ECO:0007669"/>
    <property type="project" value="InterPro"/>
</dbReference>
<evidence type="ECO:0000313" key="6">
    <source>
        <dbReference type="EMBL" id="AEW94342.1"/>
    </source>
</evidence>
<name>G8WWD5_STREN</name>
<dbReference type="HOGENOM" id="CLU_074354_0_2_11"/>
<dbReference type="InterPro" id="IPR003018">
    <property type="entry name" value="GAF"/>
</dbReference>
<dbReference type="EMBL" id="CP003219">
    <property type="protein sequence ID" value="AEW94342.1"/>
    <property type="molecule type" value="Genomic_DNA"/>
</dbReference>
<dbReference type="InterPro" id="IPR005561">
    <property type="entry name" value="ANTAR"/>
</dbReference>
<dbReference type="Proteomes" id="UP000007842">
    <property type="component" value="Chromosome"/>
</dbReference>
<evidence type="ECO:0000313" key="7">
    <source>
        <dbReference type="Proteomes" id="UP000007842"/>
    </source>
</evidence>
<evidence type="ECO:0000259" key="5">
    <source>
        <dbReference type="PROSITE" id="PS50921"/>
    </source>
</evidence>
<dbReference type="STRING" id="1003195.SCATT_19710"/>
<dbReference type="Pfam" id="PF13185">
    <property type="entry name" value="GAF_2"/>
    <property type="match status" value="1"/>
</dbReference>
<sequence length="243" mass="26541">MTAYGPGLDFSALHRTLAGTAGLDEFLQELTVRAVKAMPYVDGCSIMLRRDGRPATVASSDDVSRLLDERQYEALGGPCLSSVEHDREQIVADARDERRWNGYADFLLERGVRSVLAVPMGLDGDGVGALNFYARLPHTFDADAVTAARRLAAQAAGAVHVALRIDRHLEETEDLRTALTSRSVIDQALGIVMARRRCPAHEALELLRRASQHRNLKLRELCAGIVEEVSGAPPSTGGFQPRR</sequence>
<dbReference type="Gene3D" id="1.10.10.10">
    <property type="entry name" value="Winged helix-like DNA-binding domain superfamily/Winged helix DNA-binding domain"/>
    <property type="match status" value="1"/>
</dbReference>
<feature type="domain" description="ANTAR" evidence="5">
    <location>
        <begin position="165"/>
        <end position="226"/>
    </location>
</feature>
<dbReference type="SMART" id="SM01012">
    <property type="entry name" value="ANTAR"/>
    <property type="match status" value="1"/>
</dbReference>
<dbReference type="KEGG" id="scy:SCATT_19710"/>
<evidence type="ECO:0000256" key="3">
    <source>
        <dbReference type="ARBA" id="ARBA00023015"/>
    </source>
</evidence>
<dbReference type="OrthoDB" id="3688893at2"/>
<keyword evidence="7" id="KW-1185">Reference proteome</keyword>
<reference evidence="7" key="1">
    <citation type="submission" date="2011-12" db="EMBL/GenBank/DDBJ databases">
        <title>Complete genome sequence of Streptomyces cattleya strain DSM 46488.</title>
        <authorList>
            <person name="Ou H.-Y."/>
            <person name="Li P."/>
            <person name="Zhao C."/>
            <person name="O'Hagan D."/>
            <person name="Deng Z."/>
        </authorList>
    </citation>
    <scope>NUCLEOTIDE SEQUENCE [LARGE SCALE GENOMIC DNA]</scope>
    <source>
        <strain evidence="7">ATCC 35852 / DSM 46488 / JCM 4925 / NBRC 14057 / NRRL 8057</strain>
    </source>
</reference>